<dbReference type="InterPro" id="IPR023393">
    <property type="entry name" value="START-like_dom_sf"/>
</dbReference>
<keyword evidence="4" id="KW-1185">Reference proteome</keyword>
<sequence>MHTTSVQRVVRAPRSEVYAALLDPAAVERWRVPDDMRAEVHEFEAREGGRFRVSLTYVDDRPGKSTGRTDTYAGTFTRLDPDLVVVETMAFESDDAAMTTPMTMTTTLADTPDGGCLVTMVHEGVPDVLRPEDNEAGMTMALDHLARYVEGG</sequence>
<protein>
    <submittedName>
        <fullName evidence="3">Polyketide cyclase</fullName>
    </submittedName>
</protein>
<evidence type="ECO:0000259" key="2">
    <source>
        <dbReference type="Pfam" id="PF08327"/>
    </source>
</evidence>
<dbReference type="OrthoDB" id="9786557at2"/>
<dbReference type="AlphaFoldDB" id="A0A4Q5IXU0"/>
<evidence type="ECO:0000313" key="3">
    <source>
        <dbReference type="EMBL" id="RYU10997.1"/>
    </source>
</evidence>
<dbReference type="SUPFAM" id="SSF55961">
    <property type="entry name" value="Bet v1-like"/>
    <property type="match status" value="1"/>
</dbReference>
<dbReference type="EMBL" id="SDPU01000027">
    <property type="protein sequence ID" value="RYU10997.1"/>
    <property type="molecule type" value="Genomic_DNA"/>
</dbReference>
<organism evidence="3 4">
    <name type="scientific">Nocardioides iriomotensis</name>
    <dbReference type="NCBI Taxonomy" id="715784"/>
    <lineage>
        <taxon>Bacteria</taxon>
        <taxon>Bacillati</taxon>
        <taxon>Actinomycetota</taxon>
        <taxon>Actinomycetes</taxon>
        <taxon>Propionibacteriales</taxon>
        <taxon>Nocardioidaceae</taxon>
        <taxon>Nocardioides</taxon>
    </lineage>
</organism>
<dbReference type="Gene3D" id="3.30.530.20">
    <property type="match status" value="1"/>
</dbReference>
<comment type="caution">
    <text evidence="3">The sequence shown here is derived from an EMBL/GenBank/DDBJ whole genome shotgun (WGS) entry which is preliminary data.</text>
</comment>
<evidence type="ECO:0000256" key="1">
    <source>
        <dbReference type="ARBA" id="ARBA00006817"/>
    </source>
</evidence>
<evidence type="ECO:0000313" key="4">
    <source>
        <dbReference type="Proteomes" id="UP000291189"/>
    </source>
</evidence>
<feature type="domain" description="Activator of Hsp90 ATPase homologue 1/2-like C-terminal" evidence="2">
    <location>
        <begin position="11"/>
        <end position="150"/>
    </location>
</feature>
<name>A0A4Q5IXU0_9ACTN</name>
<accession>A0A4Q5IXU0</accession>
<dbReference type="Proteomes" id="UP000291189">
    <property type="component" value="Unassembled WGS sequence"/>
</dbReference>
<dbReference type="InterPro" id="IPR013538">
    <property type="entry name" value="ASHA1/2-like_C"/>
</dbReference>
<comment type="similarity">
    <text evidence="1">Belongs to the AHA1 family.</text>
</comment>
<proteinExistence type="inferred from homology"/>
<reference evidence="3 4" key="1">
    <citation type="submission" date="2019-01" db="EMBL/GenBank/DDBJ databases">
        <title>Nocardioides guangzhouensis sp. nov., an actinobacterium isolated from soil.</title>
        <authorList>
            <person name="Fu Y."/>
            <person name="Cai Y."/>
            <person name="Lin Z."/>
            <person name="Chen P."/>
        </authorList>
    </citation>
    <scope>NUCLEOTIDE SEQUENCE [LARGE SCALE GENOMIC DNA]</scope>
    <source>
        <strain evidence="3 4">NBRC 105384</strain>
    </source>
</reference>
<dbReference type="Pfam" id="PF08327">
    <property type="entry name" value="AHSA1"/>
    <property type="match status" value="1"/>
</dbReference>
<gene>
    <name evidence="3" type="ORF">ETU37_14910</name>
</gene>